<dbReference type="OrthoDB" id="3388at2759"/>
<accession>A0A0D2JNS3</accession>
<dbReference type="PRINTS" id="PR00719">
    <property type="entry name" value="LMWPTPASE"/>
</dbReference>
<dbReference type="GO" id="GO:0005737">
    <property type="term" value="C:cytoplasm"/>
    <property type="evidence" value="ECO:0007669"/>
    <property type="project" value="UniProtKB-SubCell"/>
</dbReference>
<dbReference type="Pfam" id="PF01451">
    <property type="entry name" value="LMWPc"/>
    <property type="match status" value="1"/>
</dbReference>
<comment type="similarity">
    <text evidence="3">Belongs to the low molecular weight phosphotyrosine protein phosphatase family.</text>
</comment>
<dbReference type="InterPro" id="IPR017867">
    <property type="entry name" value="Tyr_phospatase_low_mol_wt"/>
</dbReference>
<organism evidence="10 11">
    <name type="scientific">Fonsecaea multimorphosa CBS 102226</name>
    <dbReference type="NCBI Taxonomy" id="1442371"/>
    <lineage>
        <taxon>Eukaryota</taxon>
        <taxon>Fungi</taxon>
        <taxon>Dikarya</taxon>
        <taxon>Ascomycota</taxon>
        <taxon>Pezizomycotina</taxon>
        <taxon>Eurotiomycetes</taxon>
        <taxon>Chaetothyriomycetidae</taxon>
        <taxon>Chaetothyriales</taxon>
        <taxon>Herpotrichiellaceae</taxon>
        <taxon>Fonsecaea</taxon>
    </lineage>
</organism>
<name>A0A0D2JNS3_9EURO</name>
<dbReference type="AlphaFoldDB" id="A0A0D2JNS3"/>
<feature type="active site" description="Proton donor" evidence="8">
    <location>
        <position position="135"/>
    </location>
</feature>
<evidence type="ECO:0000259" key="9">
    <source>
        <dbReference type="SMART" id="SM00226"/>
    </source>
</evidence>
<dbReference type="EMBL" id="KN848084">
    <property type="protein sequence ID" value="KIX94962.1"/>
    <property type="molecule type" value="Genomic_DNA"/>
</dbReference>
<evidence type="ECO:0000256" key="4">
    <source>
        <dbReference type="ARBA" id="ARBA00022490"/>
    </source>
</evidence>
<keyword evidence="11" id="KW-1185">Reference proteome</keyword>
<dbReference type="FunFam" id="3.40.50.2300:FF:000105">
    <property type="entry name" value="Low molecular weight phosphotyrosine protein"/>
    <property type="match status" value="1"/>
</dbReference>
<protein>
    <recommendedName>
        <fullName evidence="9">Phosphotyrosine protein phosphatase I domain-containing protein</fullName>
    </recommendedName>
</protein>
<dbReference type="SUPFAM" id="SSF52788">
    <property type="entry name" value="Phosphotyrosine protein phosphatases I"/>
    <property type="match status" value="1"/>
</dbReference>
<dbReference type="GO" id="GO:0003993">
    <property type="term" value="F:acid phosphatase activity"/>
    <property type="evidence" value="ECO:0007669"/>
    <property type="project" value="UniProtKB-EC"/>
</dbReference>
<proteinExistence type="inferred from homology"/>
<keyword evidence="5" id="KW-0378">Hydrolase</keyword>
<feature type="active site" evidence="8">
    <location>
        <position position="20"/>
    </location>
</feature>
<dbReference type="GeneID" id="27715018"/>
<evidence type="ECO:0000256" key="8">
    <source>
        <dbReference type="PIRSR" id="PIRSR617867-1"/>
    </source>
</evidence>
<evidence type="ECO:0000313" key="11">
    <source>
        <dbReference type="Proteomes" id="UP000053411"/>
    </source>
</evidence>
<dbReference type="STRING" id="1442371.A0A0D2JNS3"/>
<evidence type="ECO:0000256" key="6">
    <source>
        <dbReference type="ARBA" id="ARBA00022912"/>
    </source>
</evidence>
<dbReference type="Proteomes" id="UP000053411">
    <property type="component" value="Unassembled WGS sequence"/>
</dbReference>
<keyword evidence="6" id="KW-0904">Protein phosphatase</keyword>
<dbReference type="GO" id="GO:0004725">
    <property type="term" value="F:protein tyrosine phosphatase activity"/>
    <property type="evidence" value="ECO:0007669"/>
    <property type="project" value="UniProtKB-EC"/>
</dbReference>
<evidence type="ECO:0000256" key="7">
    <source>
        <dbReference type="ARBA" id="ARBA00051722"/>
    </source>
</evidence>
<comment type="subcellular location">
    <subcellularLocation>
        <location evidence="2">Cytoplasm</location>
    </subcellularLocation>
</comment>
<feature type="active site" description="Nucleophile" evidence="8">
    <location>
        <position position="14"/>
    </location>
</feature>
<dbReference type="Gene3D" id="3.40.50.2300">
    <property type="match status" value="1"/>
</dbReference>
<dbReference type="InterPro" id="IPR036196">
    <property type="entry name" value="Ptyr_pPase_sf"/>
</dbReference>
<dbReference type="CDD" id="cd16343">
    <property type="entry name" value="LMWPTP"/>
    <property type="match status" value="1"/>
</dbReference>
<dbReference type="SMART" id="SM00226">
    <property type="entry name" value="LMWPc"/>
    <property type="match status" value="1"/>
</dbReference>
<evidence type="ECO:0000313" key="10">
    <source>
        <dbReference type="EMBL" id="KIX94962.1"/>
    </source>
</evidence>
<comment type="catalytic activity">
    <reaction evidence="7">
        <text>O-phospho-L-tyrosyl-[protein] + H2O = L-tyrosyl-[protein] + phosphate</text>
        <dbReference type="Rhea" id="RHEA:10684"/>
        <dbReference type="Rhea" id="RHEA-COMP:10136"/>
        <dbReference type="Rhea" id="RHEA-COMP:20101"/>
        <dbReference type="ChEBI" id="CHEBI:15377"/>
        <dbReference type="ChEBI" id="CHEBI:43474"/>
        <dbReference type="ChEBI" id="CHEBI:46858"/>
        <dbReference type="ChEBI" id="CHEBI:61978"/>
        <dbReference type="EC" id="3.1.3.48"/>
    </reaction>
</comment>
<comment type="catalytic activity">
    <reaction evidence="1">
        <text>a phosphate monoester + H2O = an alcohol + phosphate</text>
        <dbReference type="Rhea" id="RHEA:15017"/>
        <dbReference type="ChEBI" id="CHEBI:15377"/>
        <dbReference type="ChEBI" id="CHEBI:30879"/>
        <dbReference type="ChEBI" id="CHEBI:43474"/>
        <dbReference type="ChEBI" id="CHEBI:67140"/>
        <dbReference type="EC" id="3.1.3.2"/>
    </reaction>
</comment>
<dbReference type="RefSeq" id="XP_016629085.1">
    <property type="nucleotide sequence ID" value="XM_016779766.1"/>
</dbReference>
<gene>
    <name evidence="10" type="ORF">Z520_09272</name>
</gene>
<evidence type="ECO:0000256" key="5">
    <source>
        <dbReference type="ARBA" id="ARBA00022801"/>
    </source>
</evidence>
<reference evidence="10 11" key="1">
    <citation type="submission" date="2015-01" db="EMBL/GenBank/DDBJ databases">
        <title>The Genome Sequence of Fonsecaea multimorphosa CBS 102226.</title>
        <authorList>
            <consortium name="The Broad Institute Genomics Platform"/>
            <person name="Cuomo C."/>
            <person name="de Hoog S."/>
            <person name="Gorbushina A."/>
            <person name="Stielow B."/>
            <person name="Teixiera M."/>
            <person name="Abouelleil A."/>
            <person name="Chapman S.B."/>
            <person name="Priest M."/>
            <person name="Young S.K."/>
            <person name="Wortman J."/>
            <person name="Nusbaum C."/>
            <person name="Birren B."/>
        </authorList>
    </citation>
    <scope>NUCLEOTIDE SEQUENCE [LARGE SCALE GENOMIC DNA]</scope>
    <source>
        <strain evidence="10 11">CBS 102226</strain>
    </source>
</reference>
<evidence type="ECO:0000256" key="2">
    <source>
        <dbReference type="ARBA" id="ARBA00004496"/>
    </source>
</evidence>
<sequence length="167" mass="19029">MTDSSTRISVLFVCLGNICRSPMAEGVFRSLAKSHPRIGDIDSAGTGAYHTLNPPDDRTLDTLRRHGITDYDHGARQVRSKDFDEFDYIFAMDAYNFNDLHRMQRRLESKGHKTKAKLMMFGDFGGRKKGEEVIDPYYGADRGFEEVYEQVTRFSKNFLEQVVSTAA</sequence>
<evidence type="ECO:0000256" key="1">
    <source>
        <dbReference type="ARBA" id="ARBA00000032"/>
    </source>
</evidence>
<dbReference type="InterPro" id="IPR023485">
    <property type="entry name" value="Ptyr_pPase"/>
</dbReference>
<dbReference type="VEuPathDB" id="FungiDB:Z520_09272"/>
<dbReference type="PANTHER" id="PTHR11717">
    <property type="entry name" value="LOW MOLECULAR WEIGHT PROTEIN TYROSINE PHOSPHATASE"/>
    <property type="match status" value="1"/>
</dbReference>
<dbReference type="InterPro" id="IPR050438">
    <property type="entry name" value="LMW_PTPase"/>
</dbReference>
<keyword evidence="4" id="KW-0963">Cytoplasm</keyword>
<feature type="domain" description="Phosphotyrosine protein phosphatase I" evidence="9">
    <location>
        <begin position="8"/>
        <end position="161"/>
    </location>
</feature>
<dbReference type="PANTHER" id="PTHR11717:SF7">
    <property type="entry name" value="LOW MOLECULAR WEIGHT PHOSPHOTYROSINE PROTEIN PHOSPHATASE"/>
    <property type="match status" value="1"/>
</dbReference>
<evidence type="ECO:0000256" key="3">
    <source>
        <dbReference type="ARBA" id="ARBA00011063"/>
    </source>
</evidence>